<evidence type="ECO:0000256" key="7">
    <source>
        <dbReference type="SAM" id="Phobius"/>
    </source>
</evidence>
<dbReference type="CDD" id="cd12148">
    <property type="entry name" value="fungal_TF_MHR"/>
    <property type="match status" value="1"/>
</dbReference>
<dbReference type="STRING" id="29845.A0A1V6RH17"/>
<evidence type="ECO:0000256" key="2">
    <source>
        <dbReference type="ARBA" id="ARBA00022723"/>
    </source>
</evidence>
<keyword evidence="7" id="KW-1133">Transmembrane helix</keyword>
<comment type="caution">
    <text evidence="9">The sequence shown here is derived from an EMBL/GenBank/DDBJ whole genome shotgun (WGS) entry which is preliminary data.</text>
</comment>
<evidence type="ECO:0000313" key="9">
    <source>
        <dbReference type="EMBL" id="OQE00840.1"/>
    </source>
</evidence>
<name>A0A1V6RH17_9EURO</name>
<dbReference type="GO" id="GO:0005634">
    <property type="term" value="C:nucleus"/>
    <property type="evidence" value="ECO:0007669"/>
    <property type="project" value="UniProtKB-SubCell"/>
</dbReference>
<dbReference type="InterPro" id="IPR001138">
    <property type="entry name" value="Zn2Cys6_DnaBD"/>
</dbReference>
<sequence>MSESTRKIERKRTSLACDSCFAKKIKCDDAVPRCNWCMHHGLPCTFTRKPLSKRKKISGYSNDSFARVERRVARIETAVYSYLDGKNGIFSPFHVEHVLQPLLGEWYFAGIKLGGVSRHNGIPFFSVEGIRWVESRCGQSKNLDRFARFFHSWGTTPRSIPDSPRPLGDQKYSQLPEREMVEAYLTFFQSSAGHQIFPLVKYPLFIETIRRAYQRPQHPSGSLSAVSCVYAFAAFVTAIDLRRHNLPAISGNDYAKEAQRMLPTVSQTPATLDALQTVLMLCAFRLLSGDLSSADILLAIGVRLLFQLGGNQLRCPNAAKEERDQVRTLFWVCYTIDKCLFLRTGRPPSIHDEDCDLTLPSNYIAKSSEKALETEETTDSCTPLFPCDLRLSMVISNIYRELYSVRGLQKSDAEILMAIRKLDHDLDAWKMSTPSQKWSQSSASDNPSIRMLDTRFLMNRLEYHQCMGIIHQASSRCKSWSEDTGDMSKGINSSLALAVEASRSSLLYLNLVQGTLDEGTVWFAMFYPISAIMTIFCHILLKPQDPRAPDDLQLLNKVPVLMQAALAHRSDSIEPMHVQFVEDFVEDLSHLANSAIARE</sequence>
<keyword evidence="6" id="KW-0539">Nucleus</keyword>
<evidence type="ECO:0000259" key="8">
    <source>
        <dbReference type="PROSITE" id="PS50048"/>
    </source>
</evidence>
<evidence type="ECO:0000256" key="1">
    <source>
        <dbReference type="ARBA" id="ARBA00004123"/>
    </source>
</evidence>
<dbReference type="CDD" id="cd00067">
    <property type="entry name" value="GAL4"/>
    <property type="match status" value="1"/>
</dbReference>
<evidence type="ECO:0000313" key="10">
    <source>
        <dbReference type="Proteomes" id="UP000191518"/>
    </source>
</evidence>
<protein>
    <recommendedName>
        <fullName evidence="8">Zn(2)-C6 fungal-type domain-containing protein</fullName>
    </recommendedName>
</protein>
<keyword evidence="7" id="KW-0812">Transmembrane</keyword>
<keyword evidence="4" id="KW-0238">DNA-binding</keyword>
<keyword evidence="3" id="KW-0805">Transcription regulation</keyword>
<dbReference type="InterPro" id="IPR050987">
    <property type="entry name" value="AtrR-like"/>
</dbReference>
<dbReference type="SMART" id="SM00066">
    <property type="entry name" value="GAL4"/>
    <property type="match status" value="1"/>
</dbReference>
<keyword evidence="2" id="KW-0479">Metal-binding</keyword>
<dbReference type="Gene3D" id="4.10.240.10">
    <property type="entry name" value="Zn(2)-C6 fungal-type DNA-binding domain"/>
    <property type="match status" value="1"/>
</dbReference>
<dbReference type="Pfam" id="PF04082">
    <property type="entry name" value="Fungal_trans"/>
    <property type="match status" value="1"/>
</dbReference>
<dbReference type="AlphaFoldDB" id="A0A1V6RH17"/>
<evidence type="ECO:0000256" key="4">
    <source>
        <dbReference type="ARBA" id="ARBA00023125"/>
    </source>
</evidence>
<keyword evidence="5" id="KW-0804">Transcription</keyword>
<dbReference type="Pfam" id="PF00172">
    <property type="entry name" value="Zn_clus"/>
    <property type="match status" value="1"/>
</dbReference>
<organism evidence="9 10">
    <name type="scientific">Penicillium vulpinum</name>
    <dbReference type="NCBI Taxonomy" id="29845"/>
    <lineage>
        <taxon>Eukaryota</taxon>
        <taxon>Fungi</taxon>
        <taxon>Dikarya</taxon>
        <taxon>Ascomycota</taxon>
        <taxon>Pezizomycotina</taxon>
        <taxon>Eurotiomycetes</taxon>
        <taxon>Eurotiomycetidae</taxon>
        <taxon>Eurotiales</taxon>
        <taxon>Aspergillaceae</taxon>
        <taxon>Penicillium</taxon>
    </lineage>
</organism>
<dbReference type="SMART" id="SM00906">
    <property type="entry name" value="Fungal_trans"/>
    <property type="match status" value="1"/>
</dbReference>
<dbReference type="InterPro" id="IPR036864">
    <property type="entry name" value="Zn2-C6_fun-type_DNA-bd_sf"/>
</dbReference>
<gene>
    <name evidence="9" type="ORF">PENVUL_c045G06655</name>
</gene>
<proteinExistence type="predicted"/>
<dbReference type="SUPFAM" id="SSF57701">
    <property type="entry name" value="Zn2/Cys6 DNA-binding domain"/>
    <property type="match status" value="1"/>
</dbReference>
<evidence type="ECO:0000256" key="5">
    <source>
        <dbReference type="ARBA" id="ARBA00023163"/>
    </source>
</evidence>
<comment type="subcellular location">
    <subcellularLocation>
        <location evidence="1">Nucleus</location>
    </subcellularLocation>
</comment>
<dbReference type="InterPro" id="IPR007219">
    <property type="entry name" value="XnlR_reg_dom"/>
</dbReference>
<dbReference type="EMBL" id="MDYP01000045">
    <property type="protein sequence ID" value="OQE00840.1"/>
    <property type="molecule type" value="Genomic_DNA"/>
</dbReference>
<feature type="domain" description="Zn(2)-C6 fungal-type" evidence="8">
    <location>
        <begin position="16"/>
        <end position="46"/>
    </location>
</feature>
<feature type="transmembrane region" description="Helical" evidence="7">
    <location>
        <begin position="521"/>
        <end position="541"/>
    </location>
</feature>
<dbReference type="PANTHER" id="PTHR46910:SF37">
    <property type="entry name" value="ZN(II)2CYS6 TRANSCRIPTION FACTOR (EUROFUNG)"/>
    <property type="match status" value="1"/>
</dbReference>
<keyword evidence="7" id="KW-0472">Membrane</keyword>
<dbReference type="GO" id="GO:0008270">
    <property type="term" value="F:zinc ion binding"/>
    <property type="evidence" value="ECO:0007669"/>
    <property type="project" value="InterPro"/>
</dbReference>
<keyword evidence="10" id="KW-1185">Reference proteome</keyword>
<accession>A0A1V6RH17</accession>
<dbReference type="PANTHER" id="PTHR46910">
    <property type="entry name" value="TRANSCRIPTION FACTOR PDR1"/>
    <property type="match status" value="1"/>
</dbReference>
<dbReference type="GO" id="GO:0006351">
    <property type="term" value="P:DNA-templated transcription"/>
    <property type="evidence" value="ECO:0007669"/>
    <property type="project" value="InterPro"/>
</dbReference>
<dbReference type="GO" id="GO:0000981">
    <property type="term" value="F:DNA-binding transcription factor activity, RNA polymerase II-specific"/>
    <property type="evidence" value="ECO:0007669"/>
    <property type="project" value="InterPro"/>
</dbReference>
<dbReference type="PROSITE" id="PS50048">
    <property type="entry name" value="ZN2_CY6_FUNGAL_2"/>
    <property type="match status" value="1"/>
</dbReference>
<evidence type="ECO:0000256" key="3">
    <source>
        <dbReference type="ARBA" id="ARBA00023015"/>
    </source>
</evidence>
<reference evidence="10" key="1">
    <citation type="journal article" date="2017" name="Nat. Microbiol.">
        <title>Global analysis of biosynthetic gene clusters reveals vast potential of secondary metabolite production in Penicillium species.</title>
        <authorList>
            <person name="Nielsen J.C."/>
            <person name="Grijseels S."/>
            <person name="Prigent S."/>
            <person name="Ji B."/>
            <person name="Dainat J."/>
            <person name="Nielsen K.F."/>
            <person name="Frisvad J.C."/>
            <person name="Workman M."/>
            <person name="Nielsen J."/>
        </authorList>
    </citation>
    <scope>NUCLEOTIDE SEQUENCE [LARGE SCALE GENOMIC DNA]</scope>
    <source>
        <strain evidence="10">IBT 29486</strain>
    </source>
</reference>
<dbReference type="Proteomes" id="UP000191518">
    <property type="component" value="Unassembled WGS sequence"/>
</dbReference>
<dbReference type="GO" id="GO:0003677">
    <property type="term" value="F:DNA binding"/>
    <property type="evidence" value="ECO:0007669"/>
    <property type="project" value="UniProtKB-KW"/>
</dbReference>
<evidence type="ECO:0000256" key="6">
    <source>
        <dbReference type="ARBA" id="ARBA00023242"/>
    </source>
</evidence>